<feature type="transmembrane region" description="Helical" evidence="7">
    <location>
        <begin position="454"/>
        <end position="472"/>
    </location>
</feature>
<feature type="transmembrane region" description="Helical" evidence="7">
    <location>
        <begin position="301"/>
        <end position="320"/>
    </location>
</feature>
<dbReference type="Proteomes" id="UP001600888">
    <property type="component" value="Unassembled WGS sequence"/>
</dbReference>
<keyword evidence="4 7" id="KW-1133">Transmembrane helix</keyword>
<feature type="transmembrane region" description="Helical" evidence="7">
    <location>
        <begin position="658"/>
        <end position="680"/>
    </location>
</feature>
<name>A0ABR4FCA0_9PEZI</name>
<dbReference type="PROSITE" id="PS00216">
    <property type="entry name" value="SUGAR_TRANSPORT_1"/>
    <property type="match status" value="1"/>
</dbReference>
<evidence type="ECO:0000256" key="2">
    <source>
        <dbReference type="ARBA" id="ARBA00022448"/>
    </source>
</evidence>
<dbReference type="InterPro" id="IPR011701">
    <property type="entry name" value="MFS"/>
</dbReference>
<reference evidence="9 10" key="1">
    <citation type="submission" date="2024-03" db="EMBL/GenBank/DDBJ databases">
        <title>A high-quality draft genome sequence of Diaporthe vaccinii, a causative agent of upright dieback and viscid rot disease in cranberry plants.</title>
        <authorList>
            <person name="Sarrasin M."/>
            <person name="Lang B.F."/>
            <person name="Burger G."/>
        </authorList>
    </citation>
    <scope>NUCLEOTIDE SEQUENCE [LARGE SCALE GENOMIC DNA]</scope>
    <source>
        <strain evidence="9 10">IS7</strain>
    </source>
</reference>
<dbReference type="PANTHER" id="PTHR42718">
    <property type="entry name" value="MAJOR FACILITATOR SUPERFAMILY MULTIDRUG TRANSPORTER MFSC"/>
    <property type="match status" value="1"/>
</dbReference>
<feature type="transmembrane region" description="Helical" evidence="7">
    <location>
        <begin position="622"/>
        <end position="646"/>
    </location>
</feature>
<dbReference type="SUPFAM" id="SSF103473">
    <property type="entry name" value="MFS general substrate transporter"/>
    <property type="match status" value="2"/>
</dbReference>
<evidence type="ECO:0000256" key="5">
    <source>
        <dbReference type="ARBA" id="ARBA00023136"/>
    </source>
</evidence>
<feature type="transmembrane region" description="Helical" evidence="7">
    <location>
        <begin position="493"/>
        <end position="516"/>
    </location>
</feature>
<dbReference type="Gene3D" id="1.20.1720.10">
    <property type="entry name" value="Multidrug resistance protein D"/>
    <property type="match status" value="1"/>
</dbReference>
<dbReference type="EMBL" id="JBAWTH010000003">
    <property type="protein sequence ID" value="KAL2292324.1"/>
    <property type="molecule type" value="Genomic_DNA"/>
</dbReference>
<feature type="transmembrane region" description="Helical" evidence="7">
    <location>
        <begin position="359"/>
        <end position="378"/>
    </location>
</feature>
<feature type="transmembrane region" description="Helical" evidence="7">
    <location>
        <begin position="390"/>
        <end position="411"/>
    </location>
</feature>
<feature type="transmembrane region" description="Helical" evidence="7">
    <location>
        <begin position="586"/>
        <end position="610"/>
    </location>
</feature>
<dbReference type="PROSITE" id="PS50850">
    <property type="entry name" value="MFS"/>
    <property type="match status" value="1"/>
</dbReference>
<accession>A0ABR4FCA0</accession>
<feature type="domain" description="Major facilitator superfamily (MFS) profile" evidence="8">
    <location>
        <begin position="236"/>
        <end position="684"/>
    </location>
</feature>
<feature type="transmembrane region" description="Helical" evidence="7">
    <location>
        <begin position="556"/>
        <end position="574"/>
    </location>
</feature>
<feature type="region of interest" description="Disordered" evidence="6">
    <location>
        <begin position="89"/>
        <end position="135"/>
    </location>
</feature>
<feature type="region of interest" description="Disordered" evidence="6">
    <location>
        <begin position="147"/>
        <end position="212"/>
    </location>
</feature>
<dbReference type="Gene3D" id="1.20.1250.20">
    <property type="entry name" value="MFS general substrate transporter like domains"/>
    <property type="match status" value="1"/>
</dbReference>
<comment type="caution">
    <text evidence="9">The sequence shown here is derived from an EMBL/GenBank/DDBJ whole genome shotgun (WGS) entry which is preliminary data.</text>
</comment>
<proteinExistence type="predicted"/>
<sequence length="694" mass="73647">MRAPVAPRWLHWAARPPRLQYKRASAAMLRRTRVDEGGGTLRILTSTIHAPVYVLKMGKNHEVEYNSRASHDGGDGASLGRRTSALEEVPTLVPPPGFPGLPVRRRSTASRHSVTFSEDARRHSHAVVEDDDDDDNVFELPMIQRPRAAKPGLPSTIREVPSNLPTPSSTRPPSPITPCGRLAGPTDYFGHGTGTATATSSTAPSSPQSDAAYETGAGQQAYPDIGVIRSWRGAMILCCTCGAQLMDNVFMTGVNIALPAIQKDFGVGGSDLQWLISAYTLTFGGFLLLAGVLSDRYGRKMIFCTGMATLSAWTLADGFAPNFISLAIFRALQGIGAAMTVPSAVGIISNYFVSSDRTLALTIFGASGAVGFCLGLVFGGFLTSSLGWRYIFYFAVVFTGVIGALGSFCLPKDRMEGHARPKLDFAGAGLSTAGLILLSFVLSSGGEYGWGKAFIIVLLVLSVAMIVAFTYVEKKVPNPIMPLSLWKLDNFAALWVGGFVMYGGYQTTIYFVTLMAQEINHLSAGQTALRFLPMGCTGFVFSLGMSRALEVCNTKWLLVAGMVVCALSPVPGALMSDGDMSFWKHVFPTTILSVAGVTIVYCTITVVLLASVPVNVQSMCGGMINTAFQIGSGVGLALASAVVQAVDTARGHSALLQYKTGLWCCVGLAGIGLVASVFGVKDRGKSVGGHVMMH</sequence>
<evidence type="ECO:0000259" key="8">
    <source>
        <dbReference type="PROSITE" id="PS50850"/>
    </source>
</evidence>
<dbReference type="InterPro" id="IPR005829">
    <property type="entry name" value="Sugar_transporter_CS"/>
</dbReference>
<evidence type="ECO:0000313" key="10">
    <source>
        <dbReference type="Proteomes" id="UP001600888"/>
    </source>
</evidence>
<evidence type="ECO:0000256" key="6">
    <source>
        <dbReference type="SAM" id="MobiDB-lite"/>
    </source>
</evidence>
<keyword evidence="5 7" id="KW-0472">Membrane</keyword>
<feature type="transmembrane region" description="Helical" evidence="7">
    <location>
        <begin position="423"/>
        <end position="442"/>
    </location>
</feature>
<evidence type="ECO:0000256" key="1">
    <source>
        <dbReference type="ARBA" id="ARBA00004141"/>
    </source>
</evidence>
<organism evidence="9 10">
    <name type="scientific">Diaporthe vaccinii</name>
    <dbReference type="NCBI Taxonomy" id="105482"/>
    <lineage>
        <taxon>Eukaryota</taxon>
        <taxon>Fungi</taxon>
        <taxon>Dikarya</taxon>
        <taxon>Ascomycota</taxon>
        <taxon>Pezizomycotina</taxon>
        <taxon>Sordariomycetes</taxon>
        <taxon>Sordariomycetidae</taxon>
        <taxon>Diaporthales</taxon>
        <taxon>Diaporthaceae</taxon>
        <taxon>Diaporthe</taxon>
        <taxon>Diaporthe eres species complex</taxon>
    </lineage>
</organism>
<keyword evidence="2" id="KW-0813">Transport</keyword>
<feature type="transmembrane region" description="Helical" evidence="7">
    <location>
        <begin position="332"/>
        <end position="352"/>
    </location>
</feature>
<feature type="compositionally biased region" description="Low complexity" evidence="6">
    <location>
        <begin position="194"/>
        <end position="212"/>
    </location>
</feature>
<dbReference type="InterPro" id="IPR020846">
    <property type="entry name" value="MFS_dom"/>
</dbReference>
<evidence type="ECO:0000256" key="4">
    <source>
        <dbReference type="ARBA" id="ARBA00022989"/>
    </source>
</evidence>
<gene>
    <name evidence="9" type="ORF">FJTKL_09312</name>
</gene>
<dbReference type="PANTHER" id="PTHR42718:SF9">
    <property type="entry name" value="MAJOR FACILITATOR SUPERFAMILY MULTIDRUG TRANSPORTER MFSC"/>
    <property type="match status" value="1"/>
</dbReference>
<keyword evidence="3 7" id="KW-0812">Transmembrane</keyword>
<evidence type="ECO:0000313" key="9">
    <source>
        <dbReference type="EMBL" id="KAL2292324.1"/>
    </source>
</evidence>
<evidence type="ECO:0000256" key="7">
    <source>
        <dbReference type="SAM" id="Phobius"/>
    </source>
</evidence>
<evidence type="ECO:0000256" key="3">
    <source>
        <dbReference type="ARBA" id="ARBA00022692"/>
    </source>
</evidence>
<protein>
    <recommendedName>
        <fullName evidence="8">Major facilitator superfamily (MFS) profile domain-containing protein</fullName>
    </recommendedName>
</protein>
<dbReference type="InterPro" id="IPR036259">
    <property type="entry name" value="MFS_trans_sf"/>
</dbReference>
<comment type="subcellular location">
    <subcellularLocation>
        <location evidence="1">Membrane</location>
        <topology evidence="1">Multi-pass membrane protein</topology>
    </subcellularLocation>
</comment>
<dbReference type="Pfam" id="PF07690">
    <property type="entry name" value="MFS_1"/>
    <property type="match status" value="1"/>
</dbReference>
<feature type="transmembrane region" description="Helical" evidence="7">
    <location>
        <begin position="272"/>
        <end position="294"/>
    </location>
</feature>
<keyword evidence="10" id="KW-1185">Reference proteome</keyword>
<feature type="transmembrane region" description="Helical" evidence="7">
    <location>
        <begin position="528"/>
        <end position="549"/>
    </location>
</feature>